<dbReference type="Gene3D" id="3.90.1720.10">
    <property type="entry name" value="endopeptidase domain like (from Nostoc punctiforme)"/>
    <property type="match status" value="1"/>
</dbReference>
<evidence type="ECO:0008006" key="3">
    <source>
        <dbReference type="Google" id="ProtNLM"/>
    </source>
</evidence>
<dbReference type="AlphaFoldDB" id="A0A5J5IHZ4"/>
<organism evidence="1 2">
    <name type="scientific">Ginsengibacter hankyongi</name>
    <dbReference type="NCBI Taxonomy" id="2607284"/>
    <lineage>
        <taxon>Bacteria</taxon>
        <taxon>Pseudomonadati</taxon>
        <taxon>Bacteroidota</taxon>
        <taxon>Chitinophagia</taxon>
        <taxon>Chitinophagales</taxon>
        <taxon>Chitinophagaceae</taxon>
        <taxon>Ginsengibacter</taxon>
    </lineage>
</organism>
<sequence>MNFILKRINNERWLLCCLLFFVFACNSKKDYTSFTTTKIDSIADEQKINEALDSIYQYKKMVKTGDLVVRTGKDFTSETMRLLSTKDKTYSHCGIASIEHDSLFVYHSIGGEWNPDEKLRKDPFEIFCNPYENRGFGIFRYKITPGEKISLVHFIHKLYNKKIMFDMQFNLASDDRMYCSEFVYKVIEHASNNKIVLPTTTINNIKFIALDNLFINPFCAQIKRVTYARQ</sequence>
<evidence type="ECO:0000313" key="2">
    <source>
        <dbReference type="Proteomes" id="UP000326903"/>
    </source>
</evidence>
<dbReference type="PROSITE" id="PS51257">
    <property type="entry name" value="PROKAR_LIPOPROTEIN"/>
    <property type="match status" value="1"/>
</dbReference>
<comment type="caution">
    <text evidence="1">The sequence shown here is derived from an EMBL/GenBank/DDBJ whole genome shotgun (WGS) entry which is preliminary data.</text>
</comment>
<evidence type="ECO:0000313" key="1">
    <source>
        <dbReference type="EMBL" id="KAA9037664.1"/>
    </source>
</evidence>
<dbReference type="EMBL" id="VYQF01000005">
    <property type="protein sequence ID" value="KAA9037664.1"/>
    <property type="molecule type" value="Genomic_DNA"/>
</dbReference>
<dbReference type="Proteomes" id="UP000326903">
    <property type="component" value="Unassembled WGS sequence"/>
</dbReference>
<dbReference type="InterPro" id="IPR038765">
    <property type="entry name" value="Papain-like_cys_pep_sf"/>
</dbReference>
<gene>
    <name evidence="1" type="ORF">FW778_16350</name>
</gene>
<protein>
    <recommendedName>
        <fullName evidence="3">Permuted papain-like amidase enzyme, YaeF/YiiX, C92 family</fullName>
    </recommendedName>
</protein>
<dbReference type="RefSeq" id="WP_150415899.1">
    <property type="nucleotide sequence ID" value="NZ_VYQF01000005.1"/>
</dbReference>
<keyword evidence="2" id="KW-1185">Reference proteome</keyword>
<dbReference type="SUPFAM" id="SSF54001">
    <property type="entry name" value="Cysteine proteinases"/>
    <property type="match status" value="1"/>
</dbReference>
<proteinExistence type="predicted"/>
<reference evidence="1 2" key="1">
    <citation type="submission" date="2019-09" db="EMBL/GenBank/DDBJ databases">
        <title>Draft genome sequence of Ginsengibacter sp. BR5-29.</title>
        <authorList>
            <person name="Im W.-T."/>
        </authorList>
    </citation>
    <scope>NUCLEOTIDE SEQUENCE [LARGE SCALE GENOMIC DNA]</scope>
    <source>
        <strain evidence="1 2">BR5-29</strain>
    </source>
</reference>
<name>A0A5J5IHZ4_9BACT</name>
<accession>A0A5J5IHZ4</accession>